<name>A0ABT1G2I8_9CORY</name>
<dbReference type="InterPro" id="IPR036873">
    <property type="entry name" value="Rhodanese-like_dom_sf"/>
</dbReference>
<dbReference type="Gene3D" id="3.40.250.10">
    <property type="entry name" value="Rhodanese-like domain"/>
    <property type="match status" value="1"/>
</dbReference>
<reference evidence="2" key="1">
    <citation type="submission" date="2022-05" db="EMBL/GenBank/DDBJ databases">
        <title>Corynebacterium sp. TA-R-1 sp. nov., isolated from human feces.</title>
        <authorList>
            <person name="Shamsuzzaman M."/>
            <person name="Dahal R.H."/>
        </authorList>
    </citation>
    <scope>NUCLEOTIDE SEQUENCE</scope>
    <source>
        <strain evidence="2">TA-R-1</strain>
    </source>
</reference>
<dbReference type="CDD" id="cd00158">
    <property type="entry name" value="RHOD"/>
    <property type="match status" value="1"/>
</dbReference>
<dbReference type="InterPro" id="IPR001763">
    <property type="entry name" value="Rhodanese-like_dom"/>
</dbReference>
<sequence length="105" mass="11448">MKEVAVTDVPAGAQLIDVREKDEYAEIHAKGATNLPLSEFVMHADQIDPDQDIYLICKSGGRSAQAAEYLENALGWDNVINVAGGTQAWIQAGMETETLEQEERG</sequence>
<evidence type="ECO:0000313" key="2">
    <source>
        <dbReference type="EMBL" id="MCP1388238.1"/>
    </source>
</evidence>
<protein>
    <submittedName>
        <fullName evidence="2">Rhodanese-like domain-containing protein</fullName>
    </submittedName>
</protein>
<dbReference type="PROSITE" id="PS50206">
    <property type="entry name" value="RHODANESE_3"/>
    <property type="match status" value="1"/>
</dbReference>
<dbReference type="Pfam" id="PF00581">
    <property type="entry name" value="Rhodanese"/>
    <property type="match status" value="1"/>
</dbReference>
<evidence type="ECO:0000259" key="1">
    <source>
        <dbReference type="PROSITE" id="PS50206"/>
    </source>
</evidence>
<keyword evidence="3" id="KW-1185">Reference proteome</keyword>
<dbReference type="PANTHER" id="PTHR43031:SF17">
    <property type="entry name" value="SULFURTRANSFERASE YTWF-RELATED"/>
    <property type="match status" value="1"/>
</dbReference>
<dbReference type="InterPro" id="IPR050229">
    <property type="entry name" value="GlpE_sulfurtransferase"/>
</dbReference>
<gene>
    <name evidence="2" type="ORF">M5J20_08585</name>
</gene>
<dbReference type="SMART" id="SM00450">
    <property type="entry name" value="RHOD"/>
    <property type="match status" value="1"/>
</dbReference>
<comment type="caution">
    <text evidence="2">The sequence shown here is derived from an EMBL/GenBank/DDBJ whole genome shotgun (WGS) entry which is preliminary data.</text>
</comment>
<proteinExistence type="predicted"/>
<evidence type="ECO:0000313" key="3">
    <source>
        <dbReference type="Proteomes" id="UP001204000"/>
    </source>
</evidence>
<dbReference type="SUPFAM" id="SSF52821">
    <property type="entry name" value="Rhodanese/Cell cycle control phosphatase"/>
    <property type="match status" value="1"/>
</dbReference>
<accession>A0ABT1G2I8</accession>
<dbReference type="Proteomes" id="UP001204000">
    <property type="component" value="Unassembled WGS sequence"/>
</dbReference>
<organism evidence="2 3">
    <name type="scientific">Corynebacterium stercoris</name>
    <dbReference type="NCBI Taxonomy" id="2943490"/>
    <lineage>
        <taxon>Bacteria</taxon>
        <taxon>Bacillati</taxon>
        <taxon>Actinomycetota</taxon>
        <taxon>Actinomycetes</taxon>
        <taxon>Mycobacteriales</taxon>
        <taxon>Corynebacteriaceae</taxon>
        <taxon>Corynebacterium</taxon>
    </lineage>
</organism>
<dbReference type="PANTHER" id="PTHR43031">
    <property type="entry name" value="FAD-DEPENDENT OXIDOREDUCTASE"/>
    <property type="match status" value="1"/>
</dbReference>
<dbReference type="EMBL" id="JAMFTQ010000011">
    <property type="protein sequence ID" value="MCP1388238.1"/>
    <property type="molecule type" value="Genomic_DNA"/>
</dbReference>
<dbReference type="RefSeq" id="WP_253578544.1">
    <property type="nucleotide sequence ID" value="NZ_JAMFTQ010000011.1"/>
</dbReference>
<feature type="domain" description="Rhodanese" evidence="1">
    <location>
        <begin position="9"/>
        <end position="98"/>
    </location>
</feature>